<dbReference type="STRING" id="381306.AN478_00940"/>
<dbReference type="AlphaFoldDB" id="A0A0P9CQS3"/>
<evidence type="ECO:0000313" key="5">
    <source>
        <dbReference type="Proteomes" id="UP000183104"/>
    </source>
</evidence>
<evidence type="ECO:0000259" key="3">
    <source>
        <dbReference type="Pfam" id="PF13478"/>
    </source>
</evidence>
<dbReference type="PANTHER" id="PTHR30388:SF4">
    <property type="entry name" value="MOLYBDENUM COFACTOR INSERTION CHAPERONE PAOD"/>
    <property type="match status" value="1"/>
</dbReference>
<gene>
    <name evidence="4" type="ORF">SAMN05661077_2481</name>
</gene>
<proteinExistence type="predicted"/>
<name>A0A0P9CQS3_9GAMM</name>
<dbReference type="RefSeq" id="WP_054964747.1">
    <property type="nucleotide sequence ID" value="NZ_FMUN01000007.1"/>
</dbReference>
<dbReference type="InterPro" id="IPR036291">
    <property type="entry name" value="NAD(P)-bd_dom_sf"/>
</dbReference>
<feature type="domain" description="XdhC Rossmann" evidence="3">
    <location>
        <begin position="174"/>
        <end position="315"/>
    </location>
</feature>
<feature type="region of interest" description="Disordered" evidence="1">
    <location>
        <begin position="318"/>
        <end position="341"/>
    </location>
</feature>
<dbReference type="Gene3D" id="3.40.50.720">
    <property type="entry name" value="NAD(P)-binding Rossmann-like Domain"/>
    <property type="match status" value="1"/>
</dbReference>
<organism evidence="4 5">
    <name type="scientific">Thiohalorhabdus denitrificans</name>
    <dbReference type="NCBI Taxonomy" id="381306"/>
    <lineage>
        <taxon>Bacteria</taxon>
        <taxon>Pseudomonadati</taxon>
        <taxon>Pseudomonadota</taxon>
        <taxon>Gammaproteobacteria</taxon>
        <taxon>Thiohalorhabdales</taxon>
        <taxon>Thiohalorhabdaceae</taxon>
        <taxon>Thiohalorhabdus</taxon>
    </lineage>
</organism>
<dbReference type="Proteomes" id="UP000183104">
    <property type="component" value="Unassembled WGS sequence"/>
</dbReference>
<dbReference type="PANTHER" id="PTHR30388">
    <property type="entry name" value="ALDEHYDE OXIDOREDUCTASE MOLYBDENUM COFACTOR ASSEMBLY PROTEIN"/>
    <property type="match status" value="1"/>
</dbReference>
<evidence type="ECO:0000256" key="1">
    <source>
        <dbReference type="SAM" id="MobiDB-lite"/>
    </source>
</evidence>
<dbReference type="Pfam" id="PF13478">
    <property type="entry name" value="XdhC_C"/>
    <property type="match status" value="1"/>
</dbReference>
<sequence>MGPGEPPRGTDQAVIEAALGWLESGNRLFLVTVVGTWGSSPRPPGSLLALREDGRMEGSVSGGCVEEDLRELALAGRLPGDEPGSLRYGVRREEAARFGLPCGGTLELLVEPLGPGRDGGLEAVGRALAAGARIRRTVHRGTGKVEVRPDREGEAALVAGAEEVTKPFGPRWRLMVIGAGQLAGYLADMALALDYAVTVCDPRREYAEAWSGRGVALDTRMPDDAVAAWCPDPHAAVVAATHDPKLDDLALLEALASPAFYVGALGSRANNDRRRARLAELGLDPAAVERLRGPMGLPIGSRTPPEIAVSVLAEMTAIRNGRGEPDRAAPPSPAEERLTQP</sequence>
<dbReference type="InterPro" id="IPR027051">
    <property type="entry name" value="XdhC_Rossmann_dom"/>
</dbReference>
<dbReference type="PATRIC" id="fig|381306.5.peg.2538"/>
<reference evidence="5" key="1">
    <citation type="submission" date="2016-10" db="EMBL/GenBank/DDBJ databases">
        <authorList>
            <person name="Varghese N."/>
        </authorList>
    </citation>
    <scope>NUCLEOTIDE SEQUENCE [LARGE SCALE GENOMIC DNA]</scope>
    <source>
        <strain evidence="5">HL 19</strain>
    </source>
</reference>
<accession>A0A0P9CQS3</accession>
<dbReference type="OrthoDB" id="9815497at2"/>
<dbReference type="EMBL" id="FMUN01000007">
    <property type="protein sequence ID" value="SCY55790.1"/>
    <property type="molecule type" value="Genomic_DNA"/>
</dbReference>
<feature type="domain" description="XdhC- CoxI" evidence="2">
    <location>
        <begin position="21"/>
        <end position="88"/>
    </location>
</feature>
<keyword evidence="5" id="KW-1185">Reference proteome</keyword>
<dbReference type="SUPFAM" id="SSF51735">
    <property type="entry name" value="NAD(P)-binding Rossmann-fold domains"/>
    <property type="match status" value="1"/>
</dbReference>
<dbReference type="InterPro" id="IPR052698">
    <property type="entry name" value="MoCofactor_Util/Proc"/>
</dbReference>
<evidence type="ECO:0000313" key="4">
    <source>
        <dbReference type="EMBL" id="SCY55790.1"/>
    </source>
</evidence>
<dbReference type="InterPro" id="IPR003777">
    <property type="entry name" value="XdhC_CoxI"/>
</dbReference>
<protein>
    <submittedName>
        <fullName evidence="4">Xanthine dehydrogenase accessory factor</fullName>
    </submittedName>
</protein>
<dbReference type="Pfam" id="PF02625">
    <property type="entry name" value="XdhC_CoxI"/>
    <property type="match status" value="1"/>
</dbReference>
<evidence type="ECO:0000259" key="2">
    <source>
        <dbReference type="Pfam" id="PF02625"/>
    </source>
</evidence>